<evidence type="ECO:0000313" key="1">
    <source>
        <dbReference type="EMBL" id="KUJ79783.1"/>
    </source>
</evidence>
<evidence type="ECO:0000313" key="2">
    <source>
        <dbReference type="Proteomes" id="UP000053690"/>
    </source>
</evidence>
<dbReference type="Gene3D" id="2.120.10.30">
    <property type="entry name" value="TolB, C-terminal domain"/>
    <property type="match status" value="1"/>
</dbReference>
<evidence type="ECO:0008006" key="3">
    <source>
        <dbReference type="Google" id="ProtNLM"/>
    </source>
</evidence>
<protein>
    <recommendedName>
        <fullName evidence="3">SMP-30/Gluconolactonase/LRE-like region domain-containing protein</fullName>
    </recommendedName>
</protein>
<dbReference type="EMBL" id="LQBP01000003">
    <property type="protein sequence ID" value="KUJ79783.1"/>
    <property type="molecule type" value="Genomic_DNA"/>
</dbReference>
<dbReference type="AlphaFoldDB" id="A0A0X3TVS6"/>
<dbReference type="SUPFAM" id="SSF63829">
    <property type="entry name" value="Calcium-dependent phosphotriesterase"/>
    <property type="match status" value="1"/>
</dbReference>
<comment type="caution">
    <text evidence="1">The sequence shown here is derived from an EMBL/GenBank/DDBJ whole genome shotgun (WGS) entry which is preliminary data.</text>
</comment>
<dbReference type="RefSeq" id="WP_068334208.1">
    <property type="nucleotide sequence ID" value="NZ_LQBP01000003.1"/>
</dbReference>
<gene>
    <name evidence="1" type="ORF">AVO44_06290</name>
</gene>
<organism evidence="1 2">
    <name type="scientific">Ruegeria profundi</name>
    <dbReference type="NCBI Taxonomy" id="1685378"/>
    <lineage>
        <taxon>Bacteria</taxon>
        <taxon>Pseudomonadati</taxon>
        <taxon>Pseudomonadota</taxon>
        <taxon>Alphaproteobacteria</taxon>
        <taxon>Rhodobacterales</taxon>
        <taxon>Roseobacteraceae</taxon>
        <taxon>Ruegeria</taxon>
    </lineage>
</organism>
<dbReference type="OrthoDB" id="6080098at2"/>
<proteinExistence type="predicted"/>
<sequence>MFTRVLFVSIFALSGPVTALELRETGRYQLNHPASLDYDPTFCGLWIANEGPEAVLVTLQGEELRRISSDLFRIKAIAIEGDHLLLGDGFGGLQRVTKDGTPLGAPFELEGGYADTEGIAINAKGQIVTVEDDPERLSWFDTDGKLAARLNTMELSPPLTEAQGIAIDPRTGHMLIVDDWEGSNSLYEFTAEGQLLAQASLLEFGTDPEGIAIRPGSNQLFVAFDGGAKIVTFDYTPTLPDGAPPLSPGADCMMF</sequence>
<dbReference type="InterPro" id="IPR011042">
    <property type="entry name" value="6-blade_b-propeller_TolB-like"/>
</dbReference>
<dbReference type="Proteomes" id="UP000053690">
    <property type="component" value="Unassembled WGS sequence"/>
</dbReference>
<keyword evidence="2" id="KW-1185">Reference proteome</keyword>
<name>A0A0X3TVS6_9RHOB</name>
<reference evidence="2" key="1">
    <citation type="submission" date="2015-12" db="EMBL/GenBank/DDBJ databases">
        <authorList>
            <person name="Zhang G."/>
            <person name="Stingl U."/>
        </authorList>
    </citation>
    <scope>NUCLEOTIDE SEQUENCE [LARGE SCALE GENOMIC DNA]</scope>
    <source>
        <strain evidence="2">ZGT108</strain>
    </source>
</reference>
<accession>A0A0X3TVS6</accession>
<dbReference type="STRING" id="1685378.AVO44_06290"/>